<evidence type="ECO:0000313" key="2">
    <source>
        <dbReference type="Proteomes" id="UP000218615"/>
    </source>
</evidence>
<organism evidence="1 2">
    <name type="scientific">Candidatus Methanoperedens nitratireducens</name>
    <dbReference type="NCBI Taxonomy" id="1392998"/>
    <lineage>
        <taxon>Archaea</taxon>
        <taxon>Methanobacteriati</taxon>
        <taxon>Methanobacteriota</taxon>
        <taxon>Stenosarchaea group</taxon>
        <taxon>Methanomicrobia</taxon>
        <taxon>Methanosarcinales</taxon>
        <taxon>ANME-2 cluster</taxon>
        <taxon>Candidatus Methanoperedentaceae</taxon>
        <taxon>Candidatus Methanoperedens</taxon>
    </lineage>
</organism>
<accession>A0A284VJG3</accession>
<dbReference type="EMBL" id="FZMP01000018">
    <property type="protein sequence ID" value="SNQ59347.1"/>
    <property type="molecule type" value="Genomic_DNA"/>
</dbReference>
<sequence length="117" mass="13488">MESVYFYEEDAGKEINKILRQEFKKTPCVIKDCALFGSSNKGYFLYVRSRSEAIDRIEKRLEEFGITKIIGEEKKAVCRAIIADEIELAALGFRTMFKKGRLSENELNQKAPLPLPY</sequence>
<dbReference type="RefSeq" id="WP_096203737.1">
    <property type="nucleotide sequence ID" value="NZ_FZMP01000018.1"/>
</dbReference>
<dbReference type="Proteomes" id="UP000218615">
    <property type="component" value="Unassembled WGS sequence"/>
</dbReference>
<proteinExistence type="predicted"/>
<dbReference type="AlphaFoldDB" id="A0A284VJG3"/>
<keyword evidence="2" id="KW-1185">Reference proteome</keyword>
<gene>
    <name evidence="1" type="ORF">MNV_1140043</name>
</gene>
<name>A0A284VJG3_9EURY</name>
<evidence type="ECO:0000313" key="1">
    <source>
        <dbReference type="EMBL" id="SNQ59347.1"/>
    </source>
</evidence>
<reference evidence="2" key="1">
    <citation type="submission" date="2017-06" db="EMBL/GenBank/DDBJ databases">
        <authorList>
            <person name="Cremers G."/>
        </authorList>
    </citation>
    <scope>NUCLEOTIDE SEQUENCE [LARGE SCALE GENOMIC DNA]</scope>
</reference>
<protein>
    <submittedName>
        <fullName evidence="1">Uncharacterized protein</fullName>
    </submittedName>
</protein>